<reference evidence="1 2" key="1">
    <citation type="submission" date="2019-02" db="EMBL/GenBank/DDBJ databases">
        <title>Apibacter muscae sp. nov.: a novel member of the house fly microbiota.</title>
        <authorList>
            <person name="Park R."/>
        </authorList>
    </citation>
    <scope>NUCLEOTIDE SEQUENCE [LARGE SCALE GENOMIC DNA]</scope>
    <source>
        <strain evidence="1 2">AL1</strain>
    </source>
</reference>
<organism evidence="1 2">
    <name type="scientific">Apibacter muscae</name>
    <dbReference type="NCBI Taxonomy" id="2509004"/>
    <lineage>
        <taxon>Bacteria</taxon>
        <taxon>Pseudomonadati</taxon>
        <taxon>Bacteroidota</taxon>
        <taxon>Flavobacteriia</taxon>
        <taxon>Flavobacteriales</taxon>
        <taxon>Weeksellaceae</taxon>
        <taxon>Apibacter</taxon>
    </lineage>
</organism>
<protein>
    <submittedName>
        <fullName evidence="1">Uncharacterized protein</fullName>
    </submittedName>
</protein>
<dbReference type="Proteomes" id="UP000319499">
    <property type="component" value="Unassembled WGS sequence"/>
</dbReference>
<dbReference type="EMBL" id="SELH01000023">
    <property type="protein sequence ID" value="TWP27374.1"/>
    <property type="molecule type" value="Genomic_DNA"/>
</dbReference>
<evidence type="ECO:0000313" key="2">
    <source>
        <dbReference type="Proteomes" id="UP000319499"/>
    </source>
</evidence>
<evidence type="ECO:0000313" key="1">
    <source>
        <dbReference type="EMBL" id="TWP27374.1"/>
    </source>
</evidence>
<keyword evidence="2" id="KW-1185">Reference proteome</keyword>
<comment type="caution">
    <text evidence="1">The sequence shown here is derived from an EMBL/GenBank/DDBJ whole genome shotgun (WGS) entry which is preliminary data.</text>
</comment>
<accession>A0A563DC73</accession>
<proteinExistence type="predicted"/>
<dbReference type="RefSeq" id="WP_146292980.1">
    <property type="nucleotide sequence ID" value="NZ_SELH01000023.1"/>
</dbReference>
<dbReference type="OrthoDB" id="1260171at2"/>
<dbReference type="AlphaFoldDB" id="A0A563DC73"/>
<gene>
    <name evidence="1" type="ORF">ETU09_07985</name>
</gene>
<sequence length="199" mass="23543">MKFIIKLFFLLLLFSCQNTPKNNKKQIEPYKEVILPYTSQKLKPFYSVDSLTGGVELTIKDIKPITFTKEELLQNVKNSEGINKGNAYYPLIYFYIDSIIYKGIIYNGYSDNDINAFVFQLTSYDNKGKIIDAILLDSRFIFEVYYWNDFTIRSDGYIDLIKYSHQLYDFSEENYNVKKNIESKKNIYKMNKGKFEKVE</sequence>
<name>A0A563DC73_9FLAO</name>